<name>A0A921N0L5_9FIRM</name>
<dbReference type="AlphaFoldDB" id="A0A921N0L5"/>
<dbReference type="Proteomes" id="UP000776700">
    <property type="component" value="Unassembled WGS sequence"/>
</dbReference>
<dbReference type="PROSITE" id="PS50994">
    <property type="entry name" value="INTEGRASE"/>
    <property type="match status" value="1"/>
</dbReference>
<dbReference type="EMBL" id="DYUB01000211">
    <property type="protein sequence ID" value="HJG96783.1"/>
    <property type="molecule type" value="Genomic_DNA"/>
</dbReference>
<dbReference type="GO" id="GO:0015074">
    <property type="term" value="P:DNA integration"/>
    <property type="evidence" value="ECO:0007669"/>
    <property type="project" value="InterPro"/>
</dbReference>
<dbReference type="PANTHER" id="PTHR35004:SF6">
    <property type="entry name" value="TRANSPOSASE"/>
    <property type="match status" value="1"/>
</dbReference>
<dbReference type="InterPro" id="IPR012337">
    <property type="entry name" value="RNaseH-like_sf"/>
</dbReference>
<reference evidence="3" key="1">
    <citation type="journal article" date="2021" name="PeerJ">
        <title>Extensive microbial diversity within the chicken gut microbiome revealed by metagenomics and culture.</title>
        <authorList>
            <person name="Gilroy R."/>
            <person name="Ravi A."/>
            <person name="Getino M."/>
            <person name="Pursley I."/>
            <person name="Horton D.L."/>
            <person name="Alikhan N.F."/>
            <person name="Baker D."/>
            <person name="Gharbi K."/>
            <person name="Hall N."/>
            <person name="Watson M."/>
            <person name="Adriaenssens E.M."/>
            <person name="Foster-Nyarko E."/>
            <person name="Jarju S."/>
            <person name="Secka A."/>
            <person name="Antonio M."/>
            <person name="Oren A."/>
            <person name="Chaudhuri R.R."/>
            <person name="La Ragione R."/>
            <person name="Hildebrand F."/>
            <person name="Pallen M.J."/>
        </authorList>
    </citation>
    <scope>NUCLEOTIDE SEQUENCE</scope>
    <source>
        <strain evidence="3">1277</strain>
    </source>
</reference>
<dbReference type="Gene3D" id="3.30.420.10">
    <property type="entry name" value="Ribonuclease H-like superfamily/Ribonuclease H"/>
    <property type="match status" value="1"/>
</dbReference>
<dbReference type="PANTHER" id="PTHR35004">
    <property type="entry name" value="TRANSPOSASE RV3428C-RELATED"/>
    <property type="match status" value="1"/>
</dbReference>
<organism evidence="3 4">
    <name type="scientific">Romboutsia timonensis</name>
    <dbReference type="NCBI Taxonomy" id="1776391"/>
    <lineage>
        <taxon>Bacteria</taxon>
        <taxon>Bacillati</taxon>
        <taxon>Bacillota</taxon>
        <taxon>Clostridia</taxon>
        <taxon>Peptostreptococcales</taxon>
        <taxon>Peptostreptococcaceae</taxon>
        <taxon>Romboutsia</taxon>
    </lineage>
</organism>
<dbReference type="NCBIfam" id="NF033546">
    <property type="entry name" value="transpos_IS21"/>
    <property type="match status" value="1"/>
</dbReference>
<comment type="similarity">
    <text evidence="1">Belongs to the transposase IS21/IS408/IS1162 family.</text>
</comment>
<proteinExistence type="inferred from homology"/>
<evidence type="ECO:0000256" key="1">
    <source>
        <dbReference type="ARBA" id="ARBA00009277"/>
    </source>
</evidence>
<dbReference type="GO" id="GO:0003676">
    <property type="term" value="F:nucleic acid binding"/>
    <property type="evidence" value="ECO:0007669"/>
    <property type="project" value="InterPro"/>
</dbReference>
<dbReference type="InterPro" id="IPR054353">
    <property type="entry name" value="IstA-like_C"/>
</dbReference>
<accession>A0A921N0L5</accession>
<evidence type="ECO:0000313" key="4">
    <source>
        <dbReference type="Proteomes" id="UP000776700"/>
    </source>
</evidence>
<gene>
    <name evidence="3" type="primary">istA</name>
    <name evidence="3" type="ORF">K8V90_06760</name>
</gene>
<evidence type="ECO:0000313" key="3">
    <source>
        <dbReference type="EMBL" id="HJG96783.1"/>
    </source>
</evidence>
<dbReference type="SUPFAM" id="SSF53098">
    <property type="entry name" value="Ribonuclease H-like"/>
    <property type="match status" value="1"/>
</dbReference>
<dbReference type="Pfam" id="PF22483">
    <property type="entry name" value="Mu-transpos_C_2"/>
    <property type="match status" value="1"/>
</dbReference>
<dbReference type="Pfam" id="PF00665">
    <property type="entry name" value="rve"/>
    <property type="match status" value="1"/>
</dbReference>
<comment type="caution">
    <text evidence="3">The sequence shown here is derived from an EMBL/GenBank/DDBJ whole genome shotgun (WGS) entry which is preliminary data.</text>
</comment>
<protein>
    <submittedName>
        <fullName evidence="3">IS21 family transposase</fullName>
    </submittedName>
</protein>
<reference evidence="3" key="2">
    <citation type="submission" date="2021-09" db="EMBL/GenBank/DDBJ databases">
        <authorList>
            <person name="Gilroy R."/>
        </authorList>
    </citation>
    <scope>NUCLEOTIDE SEQUENCE</scope>
    <source>
        <strain evidence="3">1277</strain>
    </source>
</reference>
<feature type="domain" description="Integrase catalytic" evidence="2">
    <location>
        <begin position="112"/>
        <end position="289"/>
    </location>
</feature>
<dbReference type="InterPro" id="IPR001584">
    <property type="entry name" value="Integrase_cat-core"/>
</dbReference>
<sequence length="412" mass="49203">MRKEITVNNLLKGGEKVNKSALARQYNCCWETIDRRLNPEKYRKEKKIRVYTSKLDNFKEIIDIKLEESNVPATGIYYLLKEKYNFDGKYGIVRKYVSSKKENIIKELTIRFETLKGYQSQVDWKEKLKLHDKYHNQYVISIFLIILGNSRYKYIELTLDQTQATLFRCLTNAFEYFGGTTEEILFDNMKTIVDRTKSSLNDIIINSKAEQFSKDAGFKIVTCRPYRPRTKGKVETLAKLMNRLKAFNNEFEDIEELENIVKRLNYLLNYEEKSQATNEIPNNLFQKEKEYLKPVKIDILKNYYIPEKVYKVSNESMITYKGIKYSVPIQYIGKQITVLDEDNVIHLYYNAKLIYSYNKNKKYRYNYKEHDYIDILKNSSFDYKTEKEIKDFIEYNLKSLDNIYIEKGEKND</sequence>
<dbReference type="InterPro" id="IPR036397">
    <property type="entry name" value="RNaseH_sf"/>
</dbReference>
<evidence type="ECO:0000259" key="2">
    <source>
        <dbReference type="PROSITE" id="PS50994"/>
    </source>
</evidence>